<gene>
    <name evidence="2" type="ORF">DNU06_06200</name>
</gene>
<dbReference type="RefSeq" id="WP_111062356.1">
    <property type="nucleotide sequence ID" value="NZ_JBHUCU010000002.1"/>
</dbReference>
<accession>A0A2W1NGH4</accession>
<sequence length="147" mass="16796">MEIKALNIDQIKQIRHEVLWPHLSSSDDCVLGPDNFKATFHIGAIENHQVIGTATFIIELNKEFDTKSQFRLRAMATLPEVRGRNVGRGIVEFALEKLKAMQVDLLWCDARLKATGFYEKMGFNSVGDIYEVPKIGPHKLMYYTLNE</sequence>
<dbReference type="InterPro" id="IPR016181">
    <property type="entry name" value="Acyl_CoA_acyltransferase"/>
</dbReference>
<dbReference type="PANTHER" id="PTHR13355:SF22">
    <property type="entry name" value="SLL0786 PROTEIN"/>
    <property type="match status" value="1"/>
</dbReference>
<dbReference type="AlphaFoldDB" id="A0A2W1NGH4"/>
<evidence type="ECO:0000259" key="1">
    <source>
        <dbReference type="PROSITE" id="PS51186"/>
    </source>
</evidence>
<dbReference type="Gene3D" id="3.40.630.30">
    <property type="match status" value="1"/>
</dbReference>
<organism evidence="2 3">
    <name type="scientific">Putridiphycobacter roseus</name>
    <dbReference type="NCBI Taxonomy" id="2219161"/>
    <lineage>
        <taxon>Bacteria</taxon>
        <taxon>Pseudomonadati</taxon>
        <taxon>Bacteroidota</taxon>
        <taxon>Flavobacteriia</taxon>
        <taxon>Flavobacteriales</taxon>
        <taxon>Crocinitomicaceae</taxon>
        <taxon>Putridiphycobacter</taxon>
    </lineage>
</organism>
<feature type="domain" description="N-acetyltransferase" evidence="1">
    <location>
        <begin position="1"/>
        <end position="146"/>
    </location>
</feature>
<dbReference type="InterPro" id="IPR039143">
    <property type="entry name" value="GNPNAT1-like"/>
</dbReference>
<dbReference type="SUPFAM" id="SSF55729">
    <property type="entry name" value="Acyl-CoA N-acyltransferases (Nat)"/>
    <property type="match status" value="1"/>
</dbReference>
<comment type="caution">
    <text evidence="2">The sequence shown here is derived from an EMBL/GenBank/DDBJ whole genome shotgun (WGS) entry which is preliminary data.</text>
</comment>
<evidence type="ECO:0000313" key="2">
    <source>
        <dbReference type="EMBL" id="PZE18203.1"/>
    </source>
</evidence>
<proteinExistence type="predicted"/>
<protein>
    <recommendedName>
        <fullName evidence="1">N-acetyltransferase domain-containing protein</fullName>
    </recommendedName>
</protein>
<keyword evidence="3" id="KW-1185">Reference proteome</keyword>
<name>A0A2W1NGH4_9FLAO</name>
<reference evidence="2 3" key="1">
    <citation type="submission" date="2018-06" db="EMBL/GenBank/DDBJ databases">
        <title>The draft genome sequence of Crocinitomix sp. SM1701.</title>
        <authorList>
            <person name="Zhang X."/>
        </authorList>
    </citation>
    <scope>NUCLEOTIDE SEQUENCE [LARGE SCALE GENOMIC DNA]</scope>
    <source>
        <strain evidence="2 3">SM1701</strain>
    </source>
</reference>
<dbReference type="Pfam" id="PF00583">
    <property type="entry name" value="Acetyltransf_1"/>
    <property type="match status" value="1"/>
</dbReference>
<dbReference type="Proteomes" id="UP000249248">
    <property type="component" value="Unassembled WGS sequence"/>
</dbReference>
<dbReference type="PROSITE" id="PS51186">
    <property type="entry name" value="GNAT"/>
    <property type="match status" value="1"/>
</dbReference>
<dbReference type="EMBL" id="QKSB01000002">
    <property type="protein sequence ID" value="PZE18203.1"/>
    <property type="molecule type" value="Genomic_DNA"/>
</dbReference>
<dbReference type="OrthoDB" id="2352823at2"/>
<dbReference type="PANTHER" id="PTHR13355">
    <property type="entry name" value="GLUCOSAMINE 6-PHOSPHATE N-ACETYLTRANSFERASE"/>
    <property type="match status" value="1"/>
</dbReference>
<dbReference type="GO" id="GO:0008080">
    <property type="term" value="F:N-acetyltransferase activity"/>
    <property type="evidence" value="ECO:0007669"/>
    <property type="project" value="TreeGrafter"/>
</dbReference>
<dbReference type="InterPro" id="IPR000182">
    <property type="entry name" value="GNAT_dom"/>
</dbReference>
<dbReference type="CDD" id="cd04301">
    <property type="entry name" value="NAT_SF"/>
    <property type="match status" value="1"/>
</dbReference>
<evidence type="ECO:0000313" key="3">
    <source>
        <dbReference type="Proteomes" id="UP000249248"/>
    </source>
</evidence>